<evidence type="ECO:0000256" key="2">
    <source>
        <dbReference type="ARBA" id="ARBA00022801"/>
    </source>
</evidence>
<evidence type="ECO:0000256" key="3">
    <source>
        <dbReference type="SAM" id="SignalP"/>
    </source>
</evidence>
<dbReference type="EMBL" id="JABAHT010000566">
    <property type="protein sequence ID" value="KAF4654057.1"/>
    <property type="molecule type" value="Genomic_DNA"/>
</dbReference>
<dbReference type="InterPro" id="IPR050645">
    <property type="entry name" value="Histidine_acid_phosphatase"/>
</dbReference>
<organism evidence="4 5">
    <name type="scientific">Perkinsus olseni</name>
    <name type="common">Perkinsus atlanticus</name>
    <dbReference type="NCBI Taxonomy" id="32597"/>
    <lineage>
        <taxon>Eukaryota</taxon>
        <taxon>Sar</taxon>
        <taxon>Alveolata</taxon>
        <taxon>Perkinsozoa</taxon>
        <taxon>Perkinsea</taxon>
        <taxon>Perkinsida</taxon>
        <taxon>Perkinsidae</taxon>
        <taxon>Perkinsus</taxon>
    </lineage>
</organism>
<reference evidence="4 5" key="1">
    <citation type="submission" date="2020-04" db="EMBL/GenBank/DDBJ databases">
        <title>Perkinsus olseni comparative genomics.</title>
        <authorList>
            <person name="Bogema D.R."/>
        </authorList>
    </citation>
    <scope>NUCLEOTIDE SEQUENCE [LARGE SCALE GENOMIC DNA]</scope>
    <source>
        <strain evidence="4">ATCC PRA-179</strain>
    </source>
</reference>
<dbReference type="Pfam" id="PF00328">
    <property type="entry name" value="His_Phos_2"/>
    <property type="match status" value="1"/>
</dbReference>
<evidence type="ECO:0000313" key="5">
    <source>
        <dbReference type="Proteomes" id="UP000570595"/>
    </source>
</evidence>
<proteinExistence type="inferred from homology"/>
<comment type="caution">
    <text evidence="4">The sequence shown here is derived from an EMBL/GenBank/DDBJ whole genome shotgun (WGS) entry which is preliminary data.</text>
</comment>
<dbReference type="AlphaFoldDB" id="A0A7J6L465"/>
<gene>
    <name evidence="4" type="ORF">FOZ61_008498</name>
</gene>
<dbReference type="GO" id="GO:0016791">
    <property type="term" value="F:phosphatase activity"/>
    <property type="evidence" value="ECO:0007669"/>
    <property type="project" value="TreeGrafter"/>
</dbReference>
<keyword evidence="2" id="KW-0378">Hydrolase</keyword>
<dbReference type="InterPro" id="IPR029033">
    <property type="entry name" value="His_PPase_superfam"/>
</dbReference>
<dbReference type="OrthoDB" id="10257284at2759"/>
<sequence>MRILVPTFLGALMALGGAQAQLFPEDKAAYTCNSAMNYTCEIESFFGFVNSRSGRRSPSFNRVRGKRGVLAGDSCLAGQLTESGVQMLLNTGMQLRDIYGTALDLAHIPKEPKVMFRSTDVPRVYESAAAFAWGMFPELTNEDPADVMDITVVDERSDSMKPSDTVCPGLEEALDEFYESAEAKERAEWGSSLREIIGKTTGYSPIYRTDDPKQMYNLYTFPTECWVAHACPTVPSSPKAVPPEFDEGLMRSIQREAAYWVNNRYSTSSKLRRLAYGPFIEDLLEDLKEDRRRLSVYMGHDFGPANSVIDPLQLTWMDSGNRCASILPPFGAMLMMEIYTDKKVRFIYNGRVASVENIKECSGK</sequence>
<keyword evidence="3" id="KW-0732">Signal</keyword>
<name>A0A7J6L465_PEROL</name>
<dbReference type="CDD" id="cd07061">
    <property type="entry name" value="HP_HAP_like"/>
    <property type="match status" value="1"/>
</dbReference>
<evidence type="ECO:0008006" key="6">
    <source>
        <dbReference type="Google" id="ProtNLM"/>
    </source>
</evidence>
<dbReference type="SUPFAM" id="SSF53254">
    <property type="entry name" value="Phosphoglycerate mutase-like"/>
    <property type="match status" value="1"/>
</dbReference>
<accession>A0A7J6L465</accession>
<evidence type="ECO:0000256" key="1">
    <source>
        <dbReference type="ARBA" id="ARBA00005375"/>
    </source>
</evidence>
<comment type="similarity">
    <text evidence="1">Belongs to the histidine acid phosphatase family.</text>
</comment>
<dbReference type="PANTHER" id="PTHR11567:SF110">
    <property type="entry name" value="2-PHOSPHOXYLOSE PHOSPHATASE 1"/>
    <property type="match status" value="1"/>
</dbReference>
<dbReference type="InterPro" id="IPR000560">
    <property type="entry name" value="His_Pase_clade-2"/>
</dbReference>
<dbReference type="Proteomes" id="UP000570595">
    <property type="component" value="Unassembled WGS sequence"/>
</dbReference>
<evidence type="ECO:0000313" key="4">
    <source>
        <dbReference type="EMBL" id="KAF4654057.1"/>
    </source>
</evidence>
<protein>
    <recommendedName>
        <fullName evidence="6">Lysosomal acid phosphatase</fullName>
    </recommendedName>
</protein>
<feature type="chain" id="PRO_5029831194" description="Lysosomal acid phosphatase" evidence="3">
    <location>
        <begin position="21"/>
        <end position="364"/>
    </location>
</feature>
<feature type="signal peptide" evidence="3">
    <location>
        <begin position="1"/>
        <end position="20"/>
    </location>
</feature>
<dbReference type="PANTHER" id="PTHR11567">
    <property type="entry name" value="ACID PHOSPHATASE-RELATED"/>
    <property type="match status" value="1"/>
</dbReference>
<dbReference type="Gene3D" id="3.40.50.1240">
    <property type="entry name" value="Phosphoglycerate mutase-like"/>
    <property type="match status" value="1"/>
</dbReference>